<sequence length="100" mass="10872">KFGKDPKKGLDRSWRICQDKLLDVTGPLTKILEMAFLAKESGTPVDTEVLIGWAQRSLCLLGNANCAVSSERRKSILMRIDPKLTDLATSEAGPSADGLL</sequence>
<protein>
    <submittedName>
        <fullName evidence="1">Uncharacterized protein</fullName>
    </submittedName>
</protein>
<reference evidence="1" key="1">
    <citation type="journal article" date="2022" name="bioRxiv">
        <title>Sequencing and chromosome-scale assembly of the giantPleurodeles waltlgenome.</title>
        <authorList>
            <person name="Brown T."/>
            <person name="Elewa A."/>
            <person name="Iarovenko S."/>
            <person name="Subramanian E."/>
            <person name="Araus A.J."/>
            <person name="Petzold A."/>
            <person name="Susuki M."/>
            <person name="Suzuki K.-i.T."/>
            <person name="Hayashi T."/>
            <person name="Toyoda A."/>
            <person name="Oliveira C."/>
            <person name="Osipova E."/>
            <person name="Leigh N.D."/>
            <person name="Simon A."/>
            <person name="Yun M.H."/>
        </authorList>
    </citation>
    <scope>NUCLEOTIDE SEQUENCE</scope>
    <source>
        <strain evidence="1">20211129_DDA</strain>
        <tissue evidence="1">Liver</tissue>
    </source>
</reference>
<proteinExistence type="predicted"/>
<evidence type="ECO:0000313" key="2">
    <source>
        <dbReference type="Proteomes" id="UP001066276"/>
    </source>
</evidence>
<comment type="caution">
    <text evidence="1">The sequence shown here is derived from an EMBL/GenBank/DDBJ whole genome shotgun (WGS) entry which is preliminary data.</text>
</comment>
<dbReference type="AlphaFoldDB" id="A0AAV7NPA5"/>
<keyword evidence="2" id="KW-1185">Reference proteome</keyword>
<dbReference type="Proteomes" id="UP001066276">
    <property type="component" value="Chromosome 8"/>
</dbReference>
<dbReference type="EMBL" id="JANPWB010000012">
    <property type="protein sequence ID" value="KAJ1116904.1"/>
    <property type="molecule type" value="Genomic_DNA"/>
</dbReference>
<feature type="non-terminal residue" evidence="1">
    <location>
        <position position="1"/>
    </location>
</feature>
<feature type="non-terminal residue" evidence="1">
    <location>
        <position position="100"/>
    </location>
</feature>
<accession>A0AAV7NPA5</accession>
<organism evidence="1 2">
    <name type="scientific">Pleurodeles waltl</name>
    <name type="common">Iberian ribbed newt</name>
    <dbReference type="NCBI Taxonomy" id="8319"/>
    <lineage>
        <taxon>Eukaryota</taxon>
        <taxon>Metazoa</taxon>
        <taxon>Chordata</taxon>
        <taxon>Craniata</taxon>
        <taxon>Vertebrata</taxon>
        <taxon>Euteleostomi</taxon>
        <taxon>Amphibia</taxon>
        <taxon>Batrachia</taxon>
        <taxon>Caudata</taxon>
        <taxon>Salamandroidea</taxon>
        <taxon>Salamandridae</taxon>
        <taxon>Pleurodelinae</taxon>
        <taxon>Pleurodeles</taxon>
    </lineage>
</organism>
<name>A0AAV7NPA5_PLEWA</name>
<gene>
    <name evidence="1" type="ORF">NDU88_005109</name>
</gene>
<evidence type="ECO:0000313" key="1">
    <source>
        <dbReference type="EMBL" id="KAJ1116904.1"/>
    </source>
</evidence>